<evidence type="ECO:0000256" key="1">
    <source>
        <dbReference type="ARBA" id="ARBA00022490"/>
    </source>
</evidence>
<sequence length="236" mass="26119">MSGNSKASKSEGSGAAAGIEDLKPSELGTKNYWDESYKDELKNFKDHGIVGDVWFGEDIMYKVVSYLLDCHLVCEESKIVDLGCGNGVMILELAREGFKNLTGLDYSENAIELSETLLTTNDHDATCTFQMANLLEEPDKLDLGKYDVCLDKGTFDAISLCPDLPQSEARSKYFTNVVNLMTDESIFILTSCNWTTPELISMSADYLKVHEIIPTPQFMFGGKCGNVVSIVVFNKK</sequence>
<keyword evidence="2 5" id="KW-0489">Methyltransferase</keyword>
<dbReference type="InterPro" id="IPR029063">
    <property type="entry name" value="SAM-dependent_MTases_sf"/>
</dbReference>
<evidence type="ECO:0000256" key="3">
    <source>
        <dbReference type="ARBA" id="ARBA00022679"/>
    </source>
</evidence>
<dbReference type="InterPro" id="IPR025714">
    <property type="entry name" value="Methyltranfer_dom"/>
</dbReference>
<comment type="similarity">
    <text evidence="5">Belongs to the class I-like SAM-binding methyltransferase superfamily. EFM4 family.</text>
</comment>
<comment type="subcellular location">
    <subcellularLocation>
        <location evidence="5">Cytoplasm</location>
    </subcellularLocation>
</comment>
<dbReference type="EMBL" id="CAXLJM020000072">
    <property type="protein sequence ID" value="CAL8126318.1"/>
    <property type="molecule type" value="Genomic_DNA"/>
</dbReference>
<reference evidence="7 8" key="1">
    <citation type="submission" date="2024-08" db="EMBL/GenBank/DDBJ databases">
        <authorList>
            <person name="Cucini C."/>
            <person name="Frati F."/>
        </authorList>
    </citation>
    <scope>NUCLEOTIDE SEQUENCE [LARGE SCALE GENOMIC DNA]</scope>
</reference>
<evidence type="ECO:0000259" key="6">
    <source>
        <dbReference type="Pfam" id="PF13847"/>
    </source>
</evidence>
<feature type="domain" description="Methyltransferase" evidence="6">
    <location>
        <begin position="77"/>
        <end position="200"/>
    </location>
</feature>
<organism evidence="7 8">
    <name type="scientific">Orchesella dallaii</name>
    <dbReference type="NCBI Taxonomy" id="48710"/>
    <lineage>
        <taxon>Eukaryota</taxon>
        <taxon>Metazoa</taxon>
        <taxon>Ecdysozoa</taxon>
        <taxon>Arthropoda</taxon>
        <taxon>Hexapoda</taxon>
        <taxon>Collembola</taxon>
        <taxon>Entomobryomorpha</taxon>
        <taxon>Entomobryoidea</taxon>
        <taxon>Orchesellidae</taxon>
        <taxon>Orchesellinae</taxon>
        <taxon>Orchesella</taxon>
    </lineage>
</organism>
<gene>
    <name evidence="7" type="ORF">ODALV1_LOCUS21344</name>
</gene>
<dbReference type="Proteomes" id="UP001642540">
    <property type="component" value="Unassembled WGS sequence"/>
</dbReference>
<dbReference type="InterPro" id="IPR026635">
    <property type="entry name" value="Efm4/METTL10"/>
</dbReference>
<keyword evidence="8" id="KW-1185">Reference proteome</keyword>
<comment type="caution">
    <text evidence="7">The sequence shown here is derived from an EMBL/GenBank/DDBJ whole genome shotgun (WGS) entry which is preliminary data.</text>
</comment>
<keyword evidence="3 5" id="KW-0808">Transferase</keyword>
<evidence type="ECO:0000313" key="7">
    <source>
        <dbReference type="EMBL" id="CAL8126318.1"/>
    </source>
</evidence>
<dbReference type="SUPFAM" id="SSF53335">
    <property type="entry name" value="S-adenosyl-L-methionine-dependent methyltransferases"/>
    <property type="match status" value="1"/>
</dbReference>
<protein>
    <recommendedName>
        <fullName evidence="5">Protein-lysine N-methyltransferase ODALV1_LOCUS21344</fullName>
        <ecNumber evidence="5">2.1.1.-</ecNumber>
    </recommendedName>
</protein>
<comment type="function">
    <text evidence="5">S-adenosyl-L-methionine-dependent protein-lysine N-methyltransferase that methylates elongation factor 1-alpha.</text>
</comment>
<accession>A0ABP1RDL0</accession>
<dbReference type="PANTHER" id="PTHR12843">
    <property type="entry name" value="PROTEIN-LYSINE N-METHYLTRANSFERASE METTL10"/>
    <property type="match status" value="1"/>
</dbReference>
<name>A0ABP1RDL0_9HEXA</name>
<evidence type="ECO:0000313" key="8">
    <source>
        <dbReference type="Proteomes" id="UP001642540"/>
    </source>
</evidence>
<dbReference type="CDD" id="cd02440">
    <property type="entry name" value="AdoMet_MTases"/>
    <property type="match status" value="1"/>
</dbReference>
<evidence type="ECO:0000256" key="2">
    <source>
        <dbReference type="ARBA" id="ARBA00022603"/>
    </source>
</evidence>
<keyword evidence="4 5" id="KW-0949">S-adenosyl-L-methionine</keyword>
<evidence type="ECO:0000256" key="4">
    <source>
        <dbReference type="ARBA" id="ARBA00022691"/>
    </source>
</evidence>
<dbReference type="PANTHER" id="PTHR12843:SF5">
    <property type="entry name" value="EEF1A LYSINE METHYLTRANSFERASE 2"/>
    <property type="match status" value="1"/>
</dbReference>
<dbReference type="Pfam" id="PF13847">
    <property type="entry name" value="Methyltransf_31"/>
    <property type="match status" value="1"/>
</dbReference>
<dbReference type="EC" id="2.1.1.-" evidence="5"/>
<keyword evidence="1 5" id="KW-0963">Cytoplasm</keyword>
<proteinExistence type="inferred from homology"/>
<evidence type="ECO:0000256" key="5">
    <source>
        <dbReference type="HAMAP-Rule" id="MF_03188"/>
    </source>
</evidence>
<dbReference type="Gene3D" id="3.40.50.150">
    <property type="entry name" value="Vaccinia Virus protein VP39"/>
    <property type="match status" value="1"/>
</dbReference>
<dbReference type="HAMAP" id="MF_03188">
    <property type="entry name" value="Methyltr_EFM4"/>
    <property type="match status" value="1"/>
</dbReference>